<name>A0A6J4MWE7_9CHLR</name>
<evidence type="ECO:0000259" key="3">
    <source>
        <dbReference type="PROSITE" id="PS50801"/>
    </source>
</evidence>
<dbReference type="GO" id="GO:0043856">
    <property type="term" value="F:anti-sigma factor antagonist activity"/>
    <property type="evidence" value="ECO:0007669"/>
    <property type="project" value="InterPro"/>
</dbReference>
<organism evidence="4">
    <name type="scientific">uncultured Chloroflexia bacterium</name>
    <dbReference type="NCBI Taxonomy" id="1672391"/>
    <lineage>
        <taxon>Bacteria</taxon>
        <taxon>Bacillati</taxon>
        <taxon>Chloroflexota</taxon>
        <taxon>Chloroflexia</taxon>
        <taxon>environmental samples</taxon>
    </lineage>
</organism>
<dbReference type="InterPro" id="IPR003658">
    <property type="entry name" value="Anti-sigma_ant"/>
</dbReference>
<dbReference type="PROSITE" id="PS50801">
    <property type="entry name" value="STAS"/>
    <property type="match status" value="1"/>
</dbReference>
<dbReference type="PANTHER" id="PTHR33495">
    <property type="entry name" value="ANTI-SIGMA FACTOR ANTAGONIST TM_1081-RELATED-RELATED"/>
    <property type="match status" value="1"/>
</dbReference>
<accession>A0A6J4MWE7</accession>
<evidence type="ECO:0000256" key="2">
    <source>
        <dbReference type="RuleBase" id="RU003749"/>
    </source>
</evidence>
<evidence type="ECO:0000313" key="4">
    <source>
        <dbReference type="EMBL" id="CAA9368483.1"/>
    </source>
</evidence>
<evidence type="ECO:0000256" key="1">
    <source>
        <dbReference type="ARBA" id="ARBA00009013"/>
    </source>
</evidence>
<dbReference type="InterPro" id="IPR036513">
    <property type="entry name" value="STAS_dom_sf"/>
</dbReference>
<dbReference type="CDD" id="cd07043">
    <property type="entry name" value="STAS_anti-anti-sigma_factors"/>
    <property type="match status" value="1"/>
</dbReference>
<comment type="similarity">
    <text evidence="1 2">Belongs to the anti-sigma-factor antagonist family.</text>
</comment>
<dbReference type="InterPro" id="IPR002645">
    <property type="entry name" value="STAS_dom"/>
</dbReference>
<dbReference type="AlphaFoldDB" id="A0A6J4MWE7"/>
<reference evidence="4" key="1">
    <citation type="submission" date="2020-02" db="EMBL/GenBank/DDBJ databases">
        <authorList>
            <person name="Meier V. D."/>
        </authorList>
    </citation>
    <scope>NUCLEOTIDE SEQUENCE</scope>
    <source>
        <strain evidence="4">AVDCRST_MAG93</strain>
    </source>
</reference>
<feature type="domain" description="STAS" evidence="3">
    <location>
        <begin position="1"/>
        <end position="109"/>
    </location>
</feature>
<dbReference type="PANTHER" id="PTHR33495:SF14">
    <property type="entry name" value="ANTI-SIGMA FACTOR ANTAGONIST"/>
    <property type="match status" value="1"/>
</dbReference>
<protein>
    <recommendedName>
        <fullName evidence="2">Anti-sigma factor antagonist</fullName>
    </recommendedName>
</protein>
<dbReference type="Pfam" id="PF01740">
    <property type="entry name" value="STAS"/>
    <property type="match status" value="1"/>
</dbReference>
<proteinExistence type="inferred from homology"/>
<sequence>MEMMIINAHDVKVVTIGGDIDGANAEEAQEQLGQILRSGGKILLDMRRVDYLSSAGLRVLLSVYRQLTPSGGNLGLVGLSDEITETLETTGLIRFFKVYDDVDAGLAALK</sequence>
<gene>
    <name evidence="4" type="ORF">AVDCRST_MAG93-8190</name>
</gene>
<dbReference type="Gene3D" id="3.30.750.24">
    <property type="entry name" value="STAS domain"/>
    <property type="match status" value="1"/>
</dbReference>
<dbReference type="SUPFAM" id="SSF52091">
    <property type="entry name" value="SpoIIaa-like"/>
    <property type="match status" value="1"/>
</dbReference>
<dbReference type="EMBL" id="CADCTR010002761">
    <property type="protein sequence ID" value="CAA9368483.1"/>
    <property type="molecule type" value="Genomic_DNA"/>
</dbReference>
<dbReference type="NCBIfam" id="TIGR00377">
    <property type="entry name" value="ant_ant_sig"/>
    <property type="match status" value="1"/>
</dbReference>